<evidence type="ECO:0000313" key="1">
    <source>
        <dbReference type="EMBL" id="EPA06132.1"/>
    </source>
</evidence>
<dbReference type="Proteomes" id="UP000014065">
    <property type="component" value="Unassembled WGS sequence"/>
</dbReference>
<reference evidence="1 2" key="1">
    <citation type="journal article" date="2012" name="J. Bacteriol.">
        <title>Genome Sequence of "Candidatus Nitrosoarchaeum limnia" BG20, a Low-Salinity Ammonia-Oxidizing Archaeon from the San Francisco Bay Estuary.</title>
        <authorList>
            <person name="Mosier A.C."/>
            <person name="Allen E.E."/>
            <person name="Kim M."/>
            <person name="Ferriera S."/>
            <person name="Francis C.A."/>
        </authorList>
    </citation>
    <scope>NUCLEOTIDE SEQUENCE [LARGE SCALE GENOMIC DNA]</scope>
    <source>
        <strain evidence="1 2">BG20</strain>
    </source>
</reference>
<keyword evidence="2" id="KW-1185">Reference proteome</keyword>
<dbReference type="AlphaFoldDB" id="S2ENU8"/>
<accession>S2ENU8</accession>
<dbReference type="EMBL" id="AHJG01000099">
    <property type="protein sequence ID" value="EPA06132.1"/>
    <property type="molecule type" value="Genomic_DNA"/>
</dbReference>
<gene>
    <name evidence="1" type="ORF">BG20_I0632</name>
</gene>
<name>S2ENU8_9ARCH</name>
<sequence length="43" mass="4869">MVNSYCHLCKDGGKNCIEVNANQDYAMKVLHPKCQICGRQLIE</sequence>
<evidence type="ECO:0000313" key="2">
    <source>
        <dbReference type="Proteomes" id="UP000014065"/>
    </source>
</evidence>
<organism evidence="1 2">
    <name type="scientific">Candidatus Nitrosarchaeum limnium BG20</name>
    <dbReference type="NCBI Taxonomy" id="859192"/>
    <lineage>
        <taxon>Archaea</taxon>
        <taxon>Nitrososphaerota</taxon>
        <taxon>Nitrososphaeria</taxon>
        <taxon>Nitrosopumilales</taxon>
        <taxon>Nitrosopumilaceae</taxon>
        <taxon>Nitrosarchaeum</taxon>
    </lineage>
</organism>
<comment type="caution">
    <text evidence="1">The sequence shown here is derived from an EMBL/GenBank/DDBJ whole genome shotgun (WGS) entry which is preliminary data.</text>
</comment>
<proteinExistence type="predicted"/>
<protein>
    <submittedName>
        <fullName evidence="1">Uncharacterized protein</fullName>
    </submittedName>
</protein>